<dbReference type="GO" id="GO:0005524">
    <property type="term" value="F:ATP binding"/>
    <property type="evidence" value="ECO:0007669"/>
    <property type="project" value="UniProtKB-KW"/>
</dbReference>
<dbReference type="Pfam" id="PF00072">
    <property type="entry name" value="Response_reg"/>
    <property type="match status" value="1"/>
</dbReference>
<dbReference type="Pfam" id="PF00512">
    <property type="entry name" value="HisKA"/>
    <property type="match status" value="1"/>
</dbReference>
<dbReference type="PROSITE" id="PS50109">
    <property type="entry name" value="HIS_KIN"/>
    <property type="match status" value="2"/>
</dbReference>
<dbReference type="Pfam" id="PF06580">
    <property type="entry name" value="His_kinase"/>
    <property type="match status" value="1"/>
</dbReference>
<accession>A0A0A3IJZ4</accession>
<evidence type="ECO:0000256" key="8">
    <source>
        <dbReference type="ARBA" id="ARBA00022777"/>
    </source>
</evidence>
<dbReference type="FunFam" id="3.30.565.10:FF:000023">
    <property type="entry name" value="PAS domain-containing sensor histidine kinase"/>
    <property type="match status" value="1"/>
</dbReference>
<feature type="domain" description="Histidine kinase" evidence="14">
    <location>
        <begin position="436"/>
        <end position="654"/>
    </location>
</feature>
<feature type="transmembrane region" description="Helical" evidence="13">
    <location>
        <begin position="233"/>
        <end position="255"/>
    </location>
</feature>
<dbReference type="AlphaFoldDB" id="A0A0A3IJZ4"/>
<keyword evidence="11 13" id="KW-0472">Membrane</keyword>
<dbReference type="PANTHER" id="PTHR43547">
    <property type="entry name" value="TWO-COMPONENT HISTIDINE KINASE"/>
    <property type="match status" value="1"/>
</dbReference>
<evidence type="ECO:0000259" key="14">
    <source>
        <dbReference type="PROSITE" id="PS50109"/>
    </source>
</evidence>
<evidence type="ECO:0000256" key="1">
    <source>
        <dbReference type="ARBA" id="ARBA00000085"/>
    </source>
</evidence>
<gene>
    <name evidence="16" type="ORF">CD33_13015</name>
</gene>
<dbReference type="GO" id="GO:0000155">
    <property type="term" value="F:phosphorelay sensor kinase activity"/>
    <property type="evidence" value="ECO:0007669"/>
    <property type="project" value="InterPro"/>
</dbReference>
<dbReference type="Gene3D" id="3.30.565.10">
    <property type="entry name" value="Histidine kinase-like ATPase, C-terminal domain"/>
    <property type="match status" value="2"/>
</dbReference>
<dbReference type="InterPro" id="IPR001789">
    <property type="entry name" value="Sig_transdc_resp-reg_receiver"/>
</dbReference>
<name>A0A0A3IJZ4_9BACL</name>
<feature type="transmembrane region" description="Helical" evidence="13">
    <location>
        <begin position="200"/>
        <end position="221"/>
    </location>
</feature>
<dbReference type="SUPFAM" id="SSF47384">
    <property type="entry name" value="Homodimeric domain of signal transducing histidine kinase"/>
    <property type="match status" value="1"/>
</dbReference>
<dbReference type="InterPro" id="IPR005467">
    <property type="entry name" value="His_kinase_dom"/>
</dbReference>
<evidence type="ECO:0000256" key="10">
    <source>
        <dbReference type="ARBA" id="ARBA00023012"/>
    </source>
</evidence>
<dbReference type="EMBL" id="JPVO01000052">
    <property type="protein sequence ID" value="KGR75187.1"/>
    <property type="molecule type" value="Genomic_DNA"/>
</dbReference>
<evidence type="ECO:0000313" key="17">
    <source>
        <dbReference type="Proteomes" id="UP000030408"/>
    </source>
</evidence>
<dbReference type="eggNOG" id="COG2205">
    <property type="taxonomic scope" value="Bacteria"/>
</dbReference>
<dbReference type="InterPro" id="IPR003594">
    <property type="entry name" value="HATPase_dom"/>
</dbReference>
<keyword evidence="6" id="KW-0808">Transferase</keyword>
<dbReference type="eggNOG" id="COG2972">
    <property type="taxonomic scope" value="Bacteria"/>
</dbReference>
<dbReference type="Gene3D" id="1.10.287.130">
    <property type="match status" value="1"/>
</dbReference>
<dbReference type="SUPFAM" id="SSF55874">
    <property type="entry name" value="ATPase domain of HSP90 chaperone/DNA topoisomerase II/histidine kinase"/>
    <property type="match status" value="2"/>
</dbReference>
<feature type="domain" description="Histidine kinase" evidence="14">
    <location>
        <begin position="924"/>
        <end position="1020"/>
    </location>
</feature>
<keyword evidence="13" id="KW-1133">Transmembrane helix</keyword>
<keyword evidence="17" id="KW-1185">Reference proteome</keyword>
<keyword evidence="7" id="KW-0547">Nucleotide-binding</keyword>
<dbReference type="InterPro" id="IPR008979">
    <property type="entry name" value="Galactose-bd-like_sf"/>
</dbReference>
<dbReference type="SMART" id="SM00388">
    <property type="entry name" value="HisKA"/>
    <property type="match status" value="1"/>
</dbReference>
<dbReference type="InterPro" id="IPR004358">
    <property type="entry name" value="Sig_transdc_His_kin-like_C"/>
</dbReference>
<keyword evidence="4" id="KW-1003">Cell membrane</keyword>
<dbReference type="PANTHER" id="PTHR43547:SF2">
    <property type="entry name" value="HYBRID SIGNAL TRANSDUCTION HISTIDINE KINASE C"/>
    <property type="match status" value="1"/>
</dbReference>
<dbReference type="Pfam" id="PF02518">
    <property type="entry name" value="HATPase_c"/>
    <property type="match status" value="2"/>
</dbReference>
<evidence type="ECO:0000256" key="4">
    <source>
        <dbReference type="ARBA" id="ARBA00022475"/>
    </source>
</evidence>
<comment type="catalytic activity">
    <reaction evidence="1">
        <text>ATP + protein L-histidine = ADP + protein N-phospho-L-histidine.</text>
        <dbReference type="EC" id="2.7.13.3"/>
    </reaction>
</comment>
<dbReference type="EC" id="2.7.13.3" evidence="3"/>
<dbReference type="STRING" id="1384057.CD33_13015"/>
<dbReference type="InterPro" id="IPR036890">
    <property type="entry name" value="HATPase_C_sf"/>
</dbReference>
<evidence type="ECO:0000256" key="6">
    <source>
        <dbReference type="ARBA" id="ARBA00022679"/>
    </source>
</evidence>
<evidence type="ECO:0000256" key="7">
    <source>
        <dbReference type="ARBA" id="ARBA00022741"/>
    </source>
</evidence>
<dbReference type="InterPro" id="IPR010559">
    <property type="entry name" value="Sig_transdc_His_kin_internal"/>
</dbReference>
<evidence type="ECO:0000256" key="5">
    <source>
        <dbReference type="ARBA" id="ARBA00022553"/>
    </source>
</evidence>
<evidence type="ECO:0000256" key="3">
    <source>
        <dbReference type="ARBA" id="ARBA00012438"/>
    </source>
</evidence>
<evidence type="ECO:0000256" key="2">
    <source>
        <dbReference type="ARBA" id="ARBA00004236"/>
    </source>
</evidence>
<dbReference type="Gene3D" id="2.60.120.260">
    <property type="entry name" value="Galactose-binding domain-like"/>
    <property type="match status" value="1"/>
</dbReference>
<feature type="modified residue" description="4-aspartylphosphate" evidence="12">
    <location>
        <position position="746"/>
    </location>
</feature>
<keyword evidence="8" id="KW-0418">Kinase</keyword>
<evidence type="ECO:0000256" key="13">
    <source>
        <dbReference type="SAM" id="Phobius"/>
    </source>
</evidence>
<dbReference type="SMART" id="SM00387">
    <property type="entry name" value="HATPase_c"/>
    <property type="match status" value="2"/>
</dbReference>
<feature type="domain" description="Response regulatory" evidence="15">
    <location>
        <begin position="697"/>
        <end position="813"/>
    </location>
</feature>
<dbReference type="CDD" id="cd16922">
    <property type="entry name" value="HATPase_EvgS-ArcB-TorS-like"/>
    <property type="match status" value="1"/>
</dbReference>
<keyword evidence="13" id="KW-0812">Transmembrane</keyword>
<keyword evidence="5 12" id="KW-0597">Phosphoprotein</keyword>
<organism evidence="16 17">
    <name type="scientific">Ureibacillus sinduriensis BLB-1 = JCM 15800</name>
    <dbReference type="NCBI Taxonomy" id="1384057"/>
    <lineage>
        <taxon>Bacteria</taxon>
        <taxon>Bacillati</taxon>
        <taxon>Bacillota</taxon>
        <taxon>Bacilli</taxon>
        <taxon>Bacillales</taxon>
        <taxon>Caryophanaceae</taxon>
        <taxon>Ureibacillus</taxon>
    </lineage>
</organism>
<evidence type="ECO:0000256" key="9">
    <source>
        <dbReference type="ARBA" id="ARBA00022840"/>
    </source>
</evidence>
<dbReference type="Proteomes" id="UP000030408">
    <property type="component" value="Unassembled WGS sequence"/>
</dbReference>
<evidence type="ECO:0000313" key="16">
    <source>
        <dbReference type="EMBL" id="KGR75187.1"/>
    </source>
</evidence>
<dbReference type="Gene3D" id="3.40.50.2300">
    <property type="match status" value="1"/>
</dbReference>
<dbReference type="InterPro" id="IPR011006">
    <property type="entry name" value="CheY-like_superfamily"/>
</dbReference>
<dbReference type="InterPro" id="IPR036097">
    <property type="entry name" value="HisK_dim/P_sf"/>
</dbReference>
<dbReference type="RefSeq" id="WP_036201223.1">
    <property type="nucleotide sequence ID" value="NZ_AVCY01000004.1"/>
</dbReference>
<feature type="transmembrane region" description="Helical" evidence="13">
    <location>
        <begin position="267"/>
        <end position="286"/>
    </location>
</feature>
<proteinExistence type="predicted"/>
<dbReference type="GO" id="GO:0005886">
    <property type="term" value="C:plasma membrane"/>
    <property type="evidence" value="ECO:0007669"/>
    <property type="project" value="UniProtKB-SubCell"/>
</dbReference>
<dbReference type="CDD" id="cd00082">
    <property type="entry name" value="HisKA"/>
    <property type="match status" value="1"/>
</dbReference>
<feature type="transmembrane region" description="Helical" evidence="13">
    <location>
        <begin position="388"/>
        <end position="407"/>
    </location>
</feature>
<dbReference type="PRINTS" id="PR00344">
    <property type="entry name" value="BCTRLSENSOR"/>
</dbReference>
<keyword evidence="9" id="KW-0067">ATP-binding</keyword>
<dbReference type="SUPFAM" id="SSF52172">
    <property type="entry name" value="CheY-like"/>
    <property type="match status" value="1"/>
</dbReference>
<feature type="transmembrane region" description="Helical" evidence="13">
    <location>
        <begin position="361"/>
        <end position="382"/>
    </location>
</feature>
<dbReference type="InterPro" id="IPR003661">
    <property type="entry name" value="HisK_dim/P_dom"/>
</dbReference>
<dbReference type="SUPFAM" id="SSF49785">
    <property type="entry name" value="Galactose-binding domain-like"/>
    <property type="match status" value="1"/>
</dbReference>
<keyword evidence="10" id="KW-0902">Two-component regulatory system</keyword>
<feature type="transmembrane region" description="Helical" evidence="13">
    <location>
        <begin position="329"/>
        <end position="349"/>
    </location>
</feature>
<evidence type="ECO:0000256" key="11">
    <source>
        <dbReference type="ARBA" id="ARBA00023136"/>
    </source>
</evidence>
<feature type="transmembrane region" description="Helical" evidence="13">
    <location>
        <begin position="298"/>
        <end position="317"/>
    </location>
</feature>
<sequence length="1021" mass="115173">MKRILTLLFSILLVLFTVFYAMRVYYGNDSGQPLAKDGSLDLEDVNFDEQELVQLDGEWEFYPGIFIEPGKDSSRFDAYRDEKQLIQVPGKWDEFVTKEKAYGTYRLNINLPSEGDFGLRVGMIGYASKIYMNGSIIGSTGNVTDRKSEFNNSGYNTFFSSSSKQLELVIHVSSFKVVTGGITRPIKLGPTENVLEDRDLYKMLDTIVFSGYLLLAIMYFVTYMQQRKNLYELYFSIFCLLQGFYISAINERLLISVLPMIGQNLLLQLQLMAIHLSVLFFLLFMYHFFKPYANKKIVATLCLLLFMQAILLGPTQVIDLSSIFPIANIAVYIVIILALVYLYILFILIRAFMNKMEGMLYIIHVVVSFVCYSLLLGLNFLFNVEFGWAPVFLFLVTAISLSTLISYRSQQAFKRVDELTKELIHFDSVKDEFLVKTSHELRTPLHLILNLTSSILEGRTGPLKGEQQESMHLIHNVGRRLASMVESLLDAGNIKKGEVSHSPAPTSLQVVGDIIAEMSYLLPNPQSVRLINRTEASLPKVYVDENRLKQILLNLIHNSIKYTKVGEITVEAKVKENKMYISVSDTGIGIEEEHLSRIFASFYQVDTSYETKSKGLGLGLSIAKELVELSGGDIAVSSTYGVGTCFTFTLPLAEGEARHEEKGLIAQGSSPFQLVPVIDKQIEYEFPKIVEGNKEQTILIVDDEHPNLFVLQDMIASLGYTVIAVDNGEAALEVLNDKEIDLVILDLMMPNMNGFEVSKALREKFDLFDLPVIVLTAAGQLSDMISSFQIGANEFLQKPVMLDELKVRIEFLLSMRQTSKDSLVDELTMYYSQIKPHFLYNTLQTIIGLTYLDSKMTREALTYLATYFRAKLDFNSYQSLVPLEDELELVQAYLKIEKMRFGDRLEVIYDFDETADAIIPLMTIQPLIENAVQHGIGKKAAGGTIKLAVSKMQGMVRIVIEDDGIGISKEKQSDLLNGKNSRVGFTNPFRKLKLIKRASFELESEEGIGTKITILLPGSKE</sequence>
<dbReference type="SMART" id="SM00448">
    <property type="entry name" value="REC"/>
    <property type="match status" value="1"/>
</dbReference>
<dbReference type="PROSITE" id="PS50110">
    <property type="entry name" value="RESPONSE_REGULATORY"/>
    <property type="match status" value="1"/>
</dbReference>
<reference evidence="16 17" key="1">
    <citation type="submission" date="2014-02" db="EMBL/GenBank/DDBJ databases">
        <title>Draft genome sequence of Lysinibacillus sinduriensis JCM 15800.</title>
        <authorList>
            <person name="Zhang F."/>
            <person name="Wang G."/>
            <person name="Zhang L."/>
        </authorList>
    </citation>
    <scope>NUCLEOTIDE SEQUENCE [LARGE SCALE GENOMIC DNA]</scope>
    <source>
        <strain evidence="16 17">JCM 15800</strain>
    </source>
</reference>
<comment type="subcellular location">
    <subcellularLocation>
        <location evidence="2">Cell membrane</location>
    </subcellularLocation>
</comment>
<evidence type="ECO:0000256" key="12">
    <source>
        <dbReference type="PROSITE-ProRule" id="PRU00169"/>
    </source>
</evidence>
<comment type="caution">
    <text evidence="16">The sequence shown here is derived from an EMBL/GenBank/DDBJ whole genome shotgun (WGS) entry which is preliminary data.</text>
</comment>
<protein>
    <recommendedName>
        <fullName evidence="3">histidine kinase</fullName>
        <ecNumber evidence="3">2.7.13.3</ecNumber>
    </recommendedName>
</protein>
<dbReference type="OrthoDB" id="9809348at2"/>
<evidence type="ECO:0000259" key="15">
    <source>
        <dbReference type="PROSITE" id="PS50110"/>
    </source>
</evidence>